<evidence type="ECO:0000256" key="3">
    <source>
        <dbReference type="ARBA" id="ARBA00022840"/>
    </source>
</evidence>
<dbReference type="OrthoDB" id="448448at2759"/>
<dbReference type="SUPFAM" id="SSF52540">
    <property type="entry name" value="P-loop containing nucleoside triphosphate hydrolases"/>
    <property type="match status" value="2"/>
</dbReference>
<evidence type="ECO:0000313" key="7">
    <source>
        <dbReference type="EMBL" id="PRP79901.1"/>
    </source>
</evidence>
<dbReference type="GO" id="GO:0004386">
    <property type="term" value="F:helicase activity"/>
    <property type="evidence" value="ECO:0007669"/>
    <property type="project" value="UniProtKB-KW"/>
</dbReference>
<protein>
    <submittedName>
        <fullName evidence="7">DNA/RNA helicase</fullName>
    </submittedName>
</protein>
<dbReference type="SMART" id="SM00487">
    <property type="entry name" value="DEXDc"/>
    <property type="match status" value="1"/>
</dbReference>
<dbReference type="Gene3D" id="3.40.50.10810">
    <property type="entry name" value="Tandem AAA-ATPase domain"/>
    <property type="match status" value="1"/>
</dbReference>
<dbReference type="GO" id="GO:0016787">
    <property type="term" value="F:hydrolase activity"/>
    <property type="evidence" value="ECO:0007669"/>
    <property type="project" value="UniProtKB-KW"/>
</dbReference>
<dbReference type="GO" id="GO:0005634">
    <property type="term" value="C:nucleus"/>
    <property type="evidence" value="ECO:0007669"/>
    <property type="project" value="TreeGrafter"/>
</dbReference>
<feature type="region of interest" description="Disordered" evidence="4">
    <location>
        <begin position="113"/>
        <end position="150"/>
    </location>
</feature>
<dbReference type="EMBL" id="MDYQ01000166">
    <property type="protein sequence ID" value="PRP79901.1"/>
    <property type="molecule type" value="Genomic_DNA"/>
</dbReference>
<evidence type="ECO:0000256" key="4">
    <source>
        <dbReference type="SAM" id="MobiDB-lite"/>
    </source>
</evidence>
<keyword evidence="8" id="KW-1185">Reference proteome</keyword>
<dbReference type="CDD" id="cd18008">
    <property type="entry name" value="DEXDc_SHPRH-like"/>
    <property type="match status" value="1"/>
</dbReference>
<dbReference type="GO" id="GO:0008094">
    <property type="term" value="F:ATP-dependent activity, acting on DNA"/>
    <property type="evidence" value="ECO:0007669"/>
    <property type="project" value="TreeGrafter"/>
</dbReference>
<dbReference type="SMART" id="SM00490">
    <property type="entry name" value="HELICc"/>
    <property type="match status" value="1"/>
</dbReference>
<dbReference type="InterPro" id="IPR000330">
    <property type="entry name" value="SNF2_N"/>
</dbReference>
<dbReference type="InterPro" id="IPR038718">
    <property type="entry name" value="SNF2-like_sf"/>
</dbReference>
<dbReference type="CDD" id="cd18793">
    <property type="entry name" value="SF2_C_SNF"/>
    <property type="match status" value="1"/>
</dbReference>
<dbReference type="PANTHER" id="PTHR45626">
    <property type="entry name" value="TRANSCRIPTION TERMINATION FACTOR 2-RELATED"/>
    <property type="match status" value="1"/>
</dbReference>
<keyword evidence="7" id="KW-0347">Helicase</keyword>
<feature type="domain" description="Helicase C-terminal" evidence="6">
    <location>
        <begin position="430"/>
        <end position="580"/>
    </location>
</feature>
<comment type="caution">
    <text evidence="7">The sequence shown here is derived from an EMBL/GenBank/DDBJ whole genome shotgun (WGS) entry which is preliminary data.</text>
</comment>
<dbReference type="InterPro" id="IPR014001">
    <property type="entry name" value="Helicase_ATP-bd"/>
</dbReference>
<dbReference type="PROSITE" id="PS51192">
    <property type="entry name" value="HELICASE_ATP_BIND_1"/>
    <property type="match status" value="1"/>
</dbReference>
<keyword evidence="2" id="KW-0378">Hydrolase</keyword>
<dbReference type="InterPro" id="IPR027417">
    <property type="entry name" value="P-loop_NTPase"/>
</dbReference>
<evidence type="ECO:0000259" key="5">
    <source>
        <dbReference type="PROSITE" id="PS51192"/>
    </source>
</evidence>
<keyword evidence="3" id="KW-0067">ATP-binding</keyword>
<proteinExistence type="predicted"/>
<dbReference type="GO" id="GO:0005524">
    <property type="term" value="F:ATP binding"/>
    <property type="evidence" value="ECO:0007669"/>
    <property type="project" value="UniProtKB-KW"/>
</dbReference>
<feature type="domain" description="Helicase ATP-binding" evidence="5">
    <location>
        <begin position="171"/>
        <end position="326"/>
    </location>
</feature>
<evidence type="ECO:0000259" key="6">
    <source>
        <dbReference type="PROSITE" id="PS51194"/>
    </source>
</evidence>
<gene>
    <name evidence="7" type="ORF">PROFUN_12390</name>
</gene>
<dbReference type="AlphaFoldDB" id="A0A2P6N7H0"/>
<dbReference type="STRING" id="1890364.A0A2P6N7H0"/>
<reference evidence="7 8" key="1">
    <citation type="journal article" date="2018" name="Genome Biol. Evol.">
        <title>Multiple Roots of Fruiting Body Formation in Amoebozoa.</title>
        <authorList>
            <person name="Hillmann F."/>
            <person name="Forbes G."/>
            <person name="Novohradska S."/>
            <person name="Ferling I."/>
            <person name="Riege K."/>
            <person name="Groth M."/>
            <person name="Westermann M."/>
            <person name="Marz M."/>
            <person name="Spaller T."/>
            <person name="Winckler T."/>
            <person name="Schaap P."/>
            <person name="Glockner G."/>
        </authorList>
    </citation>
    <scope>NUCLEOTIDE SEQUENCE [LARGE SCALE GENOMIC DNA]</scope>
    <source>
        <strain evidence="7 8">Jena</strain>
    </source>
</reference>
<dbReference type="InterPro" id="IPR050628">
    <property type="entry name" value="SNF2_RAD54_helicase_TF"/>
</dbReference>
<dbReference type="InterPro" id="IPR049730">
    <property type="entry name" value="SNF2/RAD54-like_C"/>
</dbReference>
<name>A0A2P6N7H0_9EUKA</name>
<dbReference type="Pfam" id="PF00176">
    <property type="entry name" value="SNF2-rel_dom"/>
    <property type="match status" value="1"/>
</dbReference>
<evidence type="ECO:0000313" key="8">
    <source>
        <dbReference type="Proteomes" id="UP000241769"/>
    </source>
</evidence>
<dbReference type="Gene3D" id="3.40.50.300">
    <property type="entry name" value="P-loop containing nucleotide triphosphate hydrolases"/>
    <property type="match status" value="1"/>
</dbReference>
<evidence type="ECO:0000256" key="1">
    <source>
        <dbReference type="ARBA" id="ARBA00022741"/>
    </source>
</evidence>
<dbReference type="GO" id="GO:0006281">
    <property type="term" value="P:DNA repair"/>
    <property type="evidence" value="ECO:0007669"/>
    <property type="project" value="TreeGrafter"/>
</dbReference>
<sequence length="580" mass="66940">MPERLSPAQERIKNALIPLQWYNKEGINQAHEWFQQRGYPTPERDSIVTNWLIEKGPQFAEEFFTPPPRRNLEEEFKEDSDIVRKERPQIKEEVKIENIEPPRYVKKEEVKTEDIAPKPEPPRYLKREDEHHATDEGGKGEAVKEEKEEGIKVETKQLKPHQKDGIDWLIWMEKSHFKGGILADEMGNGKTAQMVRLIHHGKSYSGGPTLVIVPNALIEVWKREISLWAPDLTHGLWHENNRATPHLHDVIITTHGTIKAIAGEKLRDTRWNRVIVDEAHVIKNNKTEIHRACSELDTTFRWCVTGTPLNNKEDDVISLFQFLGPSVCKKWSEVLREHKNSPKPACAKMLSIVMLKREKIPHELPEKHVEDIILQGNEEEKERYGKVKEQLTGANGLVKMLRLRRQCDGVAFDEVEVEGSVSLSPTKFLWIVQKLKEIPKEEKMVIFSTWTAPLLSLESILKEEAEDPLVYNGELSQKDRENVLKKFETNVKHRVLLITVDSGGVGLTLTTANHVVILEPQFNPAKTMQAIDRVHRLGQTREVYAYRLLMQSEVEERCKELCDNKELLVSQIVKNSPKRN</sequence>
<accession>A0A2P6N7H0</accession>
<dbReference type="Proteomes" id="UP000241769">
    <property type="component" value="Unassembled WGS sequence"/>
</dbReference>
<dbReference type="InterPro" id="IPR001650">
    <property type="entry name" value="Helicase_C-like"/>
</dbReference>
<dbReference type="Pfam" id="PF00271">
    <property type="entry name" value="Helicase_C"/>
    <property type="match status" value="1"/>
</dbReference>
<dbReference type="InParanoid" id="A0A2P6N7H0"/>
<keyword evidence="1" id="KW-0547">Nucleotide-binding</keyword>
<dbReference type="PROSITE" id="PS51194">
    <property type="entry name" value="HELICASE_CTER"/>
    <property type="match status" value="1"/>
</dbReference>
<organism evidence="7 8">
    <name type="scientific">Planoprotostelium fungivorum</name>
    <dbReference type="NCBI Taxonomy" id="1890364"/>
    <lineage>
        <taxon>Eukaryota</taxon>
        <taxon>Amoebozoa</taxon>
        <taxon>Evosea</taxon>
        <taxon>Variosea</taxon>
        <taxon>Cavosteliida</taxon>
        <taxon>Cavosteliaceae</taxon>
        <taxon>Planoprotostelium</taxon>
    </lineage>
</organism>
<evidence type="ECO:0000256" key="2">
    <source>
        <dbReference type="ARBA" id="ARBA00022801"/>
    </source>
</evidence>